<accession>A0A369APM3</accession>
<comment type="caution">
    <text evidence="2">The sequence shown here is derived from an EMBL/GenBank/DDBJ whole genome shotgun (WGS) entry which is preliminary data.</text>
</comment>
<reference evidence="2 3" key="1">
    <citation type="submission" date="2018-07" db="EMBL/GenBank/DDBJ databases">
        <title>Genomic Encyclopedia of Type Strains, Phase IV (KMG-IV): sequencing the most valuable type-strain genomes for metagenomic binning, comparative biology and taxonomic classification.</title>
        <authorList>
            <person name="Goeker M."/>
        </authorList>
    </citation>
    <scope>NUCLEOTIDE SEQUENCE [LARGE SCALE GENOMIC DNA]</scope>
    <source>
        <strain evidence="2 3">DSM 27016</strain>
    </source>
</reference>
<proteinExistence type="predicted"/>
<dbReference type="GO" id="GO:0008757">
    <property type="term" value="F:S-adenosylmethionine-dependent methyltransferase activity"/>
    <property type="evidence" value="ECO:0007669"/>
    <property type="project" value="InterPro"/>
</dbReference>
<dbReference type="InterPro" id="IPR029063">
    <property type="entry name" value="SAM-dependent_MTases_sf"/>
</dbReference>
<dbReference type="Proteomes" id="UP000253034">
    <property type="component" value="Unassembled WGS sequence"/>
</dbReference>
<dbReference type="Pfam" id="PF08241">
    <property type="entry name" value="Methyltransf_11"/>
    <property type="match status" value="1"/>
</dbReference>
<protein>
    <recommendedName>
        <fullName evidence="1">Methyltransferase type 11 domain-containing protein</fullName>
    </recommendedName>
</protein>
<sequence>MLNISKKLNPDLNHYCGDMRSIKISKKYDAIFIHDAIVHITNLNDLKKVLRTISSHLKPNGCILIVPDYFKETFRSSSIQGGYDDFMQGLRYLQWTIDSNPRDSVVECYTTYMLRDALGNIKVENDFYQIAVFSIDKWKELLSKEGFKSDIRPIAINDMEPGVHICIFAEKC</sequence>
<keyword evidence="3" id="KW-1185">Reference proteome</keyword>
<dbReference type="SUPFAM" id="SSF53335">
    <property type="entry name" value="S-adenosyl-L-methionine-dependent methyltransferases"/>
    <property type="match status" value="1"/>
</dbReference>
<gene>
    <name evidence="2" type="ORF">DFR58_1277</name>
</gene>
<evidence type="ECO:0000313" key="2">
    <source>
        <dbReference type="EMBL" id="RCX11131.1"/>
    </source>
</evidence>
<organism evidence="2 3">
    <name type="scientific">Anaerobacterium chartisolvens</name>
    <dbReference type="NCBI Taxonomy" id="1297424"/>
    <lineage>
        <taxon>Bacteria</taxon>
        <taxon>Bacillati</taxon>
        <taxon>Bacillota</taxon>
        <taxon>Clostridia</taxon>
        <taxon>Eubacteriales</taxon>
        <taxon>Oscillospiraceae</taxon>
        <taxon>Anaerobacterium</taxon>
    </lineage>
</organism>
<feature type="domain" description="Methyltransferase type 11" evidence="1">
    <location>
        <begin position="2"/>
        <end position="65"/>
    </location>
</feature>
<dbReference type="Gene3D" id="3.40.50.150">
    <property type="entry name" value="Vaccinia Virus protein VP39"/>
    <property type="match status" value="1"/>
</dbReference>
<evidence type="ECO:0000313" key="3">
    <source>
        <dbReference type="Proteomes" id="UP000253034"/>
    </source>
</evidence>
<name>A0A369APM3_9FIRM</name>
<dbReference type="EMBL" id="QPJT01000027">
    <property type="protein sequence ID" value="RCX11131.1"/>
    <property type="molecule type" value="Genomic_DNA"/>
</dbReference>
<dbReference type="AlphaFoldDB" id="A0A369APM3"/>
<dbReference type="InterPro" id="IPR013216">
    <property type="entry name" value="Methyltransf_11"/>
</dbReference>
<evidence type="ECO:0000259" key="1">
    <source>
        <dbReference type="Pfam" id="PF08241"/>
    </source>
</evidence>